<evidence type="ECO:0000256" key="2">
    <source>
        <dbReference type="ARBA" id="ARBA00022723"/>
    </source>
</evidence>
<dbReference type="GO" id="GO:0046872">
    <property type="term" value="F:metal ion binding"/>
    <property type="evidence" value="ECO:0007669"/>
    <property type="project" value="UniProtKB-KW"/>
</dbReference>
<dbReference type="Pfam" id="PF00171">
    <property type="entry name" value="Aldedh"/>
    <property type="match status" value="1"/>
</dbReference>
<dbReference type="CDD" id="cd07118">
    <property type="entry name" value="ALDH_SNDH"/>
    <property type="match status" value="1"/>
</dbReference>
<dbReference type="FunFam" id="3.40.605.10:FF:000007">
    <property type="entry name" value="NAD/NADP-dependent betaine aldehyde dehydrogenase"/>
    <property type="match status" value="1"/>
</dbReference>
<dbReference type="PROSITE" id="PS00070">
    <property type="entry name" value="ALDEHYDE_DEHYDR_CYS"/>
    <property type="match status" value="1"/>
</dbReference>
<dbReference type="FunFam" id="3.40.309.10:FF:000012">
    <property type="entry name" value="Betaine aldehyde dehydrogenase"/>
    <property type="match status" value="1"/>
</dbReference>
<dbReference type="Gene3D" id="3.40.309.10">
    <property type="entry name" value="Aldehyde Dehydrogenase, Chain A, domain 2"/>
    <property type="match status" value="1"/>
</dbReference>
<comment type="catalytic activity">
    <reaction evidence="8">
        <text>an aldehyde + NAD(+) + H2O = a carboxylate + NADH + 2 H(+)</text>
        <dbReference type="Rhea" id="RHEA:16185"/>
        <dbReference type="ChEBI" id="CHEBI:15377"/>
        <dbReference type="ChEBI" id="CHEBI:15378"/>
        <dbReference type="ChEBI" id="CHEBI:17478"/>
        <dbReference type="ChEBI" id="CHEBI:29067"/>
        <dbReference type="ChEBI" id="CHEBI:57540"/>
        <dbReference type="ChEBI" id="CHEBI:57945"/>
        <dbReference type="EC" id="1.2.1.3"/>
    </reaction>
</comment>
<dbReference type="InterPro" id="IPR016161">
    <property type="entry name" value="Ald_DH/histidinol_DH"/>
</dbReference>
<evidence type="ECO:0000256" key="3">
    <source>
        <dbReference type="ARBA" id="ARBA00022857"/>
    </source>
</evidence>
<dbReference type="OrthoDB" id="9812625at2"/>
<evidence type="ECO:0000313" key="13">
    <source>
        <dbReference type="Proteomes" id="UP000199205"/>
    </source>
</evidence>
<dbReference type="GO" id="GO:0004029">
    <property type="term" value="F:aldehyde dehydrogenase (NAD+) activity"/>
    <property type="evidence" value="ECO:0007669"/>
    <property type="project" value="UniProtKB-EC"/>
</dbReference>
<feature type="active site" evidence="9">
    <location>
        <position position="263"/>
    </location>
</feature>
<dbReference type="InterPro" id="IPR016163">
    <property type="entry name" value="Ald_DH_C"/>
</dbReference>
<evidence type="ECO:0000313" key="12">
    <source>
        <dbReference type="EMBL" id="SCB41935.1"/>
    </source>
</evidence>
<organism evidence="12 13">
    <name type="scientific">Rhizobium lusitanum</name>
    <dbReference type="NCBI Taxonomy" id="293958"/>
    <lineage>
        <taxon>Bacteria</taxon>
        <taxon>Pseudomonadati</taxon>
        <taxon>Pseudomonadota</taxon>
        <taxon>Alphaproteobacteria</taxon>
        <taxon>Hyphomicrobiales</taxon>
        <taxon>Rhizobiaceae</taxon>
        <taxon>Rhizobium/Agrobacterium group</taxon>
        <taxon>Rhizobium</taxon>
    </lineage>
</organism>
<evidence type="ECO:0000256" key="7">
    <source>
        <dbReference type="ARBA" id="ARBA00024226"/>
    </source>
</evidence>
<evidence type="ECO:0000256" key="10">
    <source>
        <dbReference type="RuleBase" id="RU003345"/>
    </source>
</evidence>
<evidence type="ECO:0000256" key="9">
    <source>
        <dbReference type="PROSITE-ProRule" id="PRU10007"/>
    </source>
</evidence>
<gene>
    <name evidence="12" type="ORF">GA0061101_114119</name>
</gene>
<keyword evidence="3" id="KW-0521">NADP</keyword>
<accession>A0A1C3WPT9</accession>
<evidence type="ECO:0000256" key="4">
    <source>
        <dbReference type="ARBA" id="ARBA00022958"/>
    </source>
</evidence>
<dbReference type="InterPro" id="IPR029510">
    <property type="entry name" value="Ald_DH_CS_GLU"/>
</dbReference>
<keyword evidence="2" id="KW-0479">Metal-binding</keyword>
<dbReference type="EC" id="1.2.1.3" evidence="7"/>
<dbReference type="Proteomes" id="UP000199205">
    <property type="component" value="Unassembled WGS sequence"/>
</dbReference>
<keyword evidence="5 10" id="KW-0560">Oxidoreductase</keyword>
<dbReference type="InterPro" id="IPR016160">
    <property type="entry name" value="Ald_DH_CS_CYS"/>
</dbReference>
<evidence type="ECO:0000256" key="1">
    <source>
        <dbReference type="ARBA" id="ARBA00009986"/>
    </source>
</evidence>
<dbReference type="PANTHER" id="PTHR42804">
    <property type="entry name" value="ALDEHYDE DEHYDROGENASE"/>
    <property type="match status" value="1"/>
</dbReference>
<evidence type="ECO:0000256" key="5">
    <source>
        <dbReference type="ARBA" id="ARBA00023002"/>
    </source>
</evidence>
<dbReference type="Gene3D" id="3.40.605.10">
    <property type="entry name" value="Aldehyde Dehydrogenase, Chain A, domain 1"/>
    <property type="match status" value="1"/>
</dbReference>
<dbReference type="InterPro" id="IPR015590">
    <property type="entry name" value="Aldehyde_DH_dom"/>
</dbReference>
<evidence type="ECO:0000256" key="8">
    <source>
        <dbReference type="ARBA" id="ARBA00049194"/>
    </source>
</evidence>
<dbReference type="PROSITE" id="PS00687">
    <property type="entry name" value="ALDEHYDE_DEHYDR_GLU"/>
    <property type="match status" value="1"/>
</dbReference>
<dbReference type="InterPro" id="IPR016162">
    <property type="entry name" value="Ald_DH_N"/>
</dbReference>
<dbReference type="PANTHER" id="PTHR42804:SF1">
    <property type="entry name" value="ALDEHYDE DEHYDROGENASE-RELATED"/>
    <property type="match status" value="1"/>
</dbReference>
<dbReference type="RefSeq" id="WP_037197712.1">
    <property type="nucleotide sequence ID" value="NZ_FMAF01000014.1"/>
</dbReference>
<proteinExistence type="inferred from homology"/>
<dbReference type="AlphaFoldDB" id="A0A1C3WPT9"/>
<dbReference type="SUPFAM" id="SSF53720">
    <property type="entry name" value="ALDH-like"/>
    <property type="match status" value="1"/>
</dbReference>
<protein>
    <recommendedName>
        <fullName evidence="7">aldehyde dehydrogenase (NAD(+))</fullName>
        <ecNumber evidence="7">1.2.1.3</ecNumber>
    </recommendedName>
</protein>
<sequence length="506" mass="53661">MTIPVKPKALSSHEARDFKMLIDGRWQAGDARPIERIAPSHGVVVSRFPAGSKADAERAIAAARKAFDNGPWPRMTASERSAVLLRAADLIAARSEELAYLDAIEAGKPISQVRGEIAGSVDIWRYAAALARDLHGESYNTLGEGTLGVVLREAIGVVSIITPWNFPFLIVGQKLPFALAAGCTTVVKPSELTSGSTLVLGEILQEAGVPDGVVNIVTGTGPEVGAVMTSHPDVDMVSFTGSTGVGKLTMTNAAQTLKKVSLELGGKNPQIVFPDADLDAFIDAAVFGAYFNAGECCNAGSRLILHKSIASEVVKRVANLTQNVRVGDPLDPSTQVGAIITPQHFDKIAGYVAKARDGGADVAHGGGTLDLGMGQFMAPTILSGVTPDMAVAREEVFGPVLSVLTFETTAEAIEIANSIDYGLSAGVWSRDFDTCLTIGRRVRAGTVWMNTFMDGTPELPFGGYKQSGLGRELGRHAVEDYTETKTLNMHVGSRTSWWMPQKEKLA</sequence>
<keyword evidence="6" id="KW-0558">Oxidation</keyword>
<evidence type="ECO:0000256" key="6">
    <source>
        <dbReference type="ARBA" id="ARBA00023097"/>
    </source>
</evidence>
<feature type="domain" description="Aldehyde dehydrogenase" evidence="11">
    <location>
        <begin position="26"/>
        <end position="486"/>
    </location>
</feature>
<comment type="similarity">
    <text evidence="1 10">Belongs to the aldehyde dehydrogenase family.</text>
</comment>
<dbReference type="EMBL" id="FMAF01000014">
    <property type="protein sequence ID" value="SCB41935.1"/>
    <property type="molecule type" value="Genomic_DNA"/>
</dbReference>
<name>A0A1C3WPT9_9HYPH</name>
<keyword evidence="4" id="KW-0630">Potassium</keyword>
<reference evidence="12 13" key="1">
    <citation type="submission" date="2016-08" db="EMBL/GenBank/DDBJ databases">
        <authorList>
            <person name="Seilhamer J.J."/>
        </authorList>
    </citation>
    <scope>NUCLEOTIDE SEQUENCE [LARGE SCALE GENOMIC DNA]</scope>
    <source>
        <strain evidence="12 13">P1-7</strain>
    </source>
</reference>
<dbReference type="FunFam" id="3.40.605.10:FF:000026">
    <property type="entry name" value="Aldehyde dehydrogenase, putative"/>
    <property type="match status" value="1"/>
</dbReference>
<evidence type="ECO:0000259" key="11">
    <source>
        <dbReference type="Pfam" id="PF00171"/>
    </source>
</evidence>